<feature type="transmembrane region" description="Helical" evidence="1">
    <location>
        <begin position="998"/>
        <end position="1024"/>
    </location>
</feature>
<dbReference type="Gene3D" id="3.30.70.1320">
    <property type="entry name" value="Multidrug efflux transporter AcrB pore domain like"/>
    <property type="match status" value="1"/>
</dbReference>
<feature type="transmembrane region" description="Helical" evidence="1">
    <location>
        <begin position="331"/>
        <end position="350"/>
    </location>
</feature>
<dbReference type="eggNOG" id="COG0841">
    <property type="taxonomic scope" value="Bacteria"/>
</dbReference>
<dbReference type="OrthoDB" id="366306at2"/>
<reference evidence="3" key="1">
    <citation type="journal article" date="2013" name="Stand. Genomic Sci.">
        <title>Complete genome sequence of the halophilic bacterium Spirochaeta africana type strain (Z-7692(T)) from the alkaline Lake Magadi in the East African Rift.</title>
        <authorList>
            <person name="Liolos K."/>
            <person name="Abt B."/>
            <person name="Scheuner C."/>
            <person name="Teshima H."/>
            <person name="Held B."/>
            <person name="Lapidus A."/>
            <person name="Nolan M."/>
            <person name="Lucas S."/>
            <person name="Deshpande S."/>
            <person name="Cheng J.F."/>
            <person name="Tapia R."/>
            <person name="Goodwin L.A."/>
            <person name="Pitluck S."/>
            <person name="Pagani I."/>
            <person name="Ivanova N."/>
            <person name="Mavromatis K."/>
            <person name="Mikhailova N."/>
            <person name="Huntemann M."/>
            <person name="Pati A."/>
            <person name="Chen A."/>
            <person name="Palaniappan K."/>
            <person name="Land M."/>
            <person name="Rohde M."/>
            <person name="Tindall B.J."/>
            <person name="Detter J.C."/>
            <person name="Goker M."/>
            <person name="Bristow J."/>
            <person name="Eisen J.A."/>
            <person name="Markowitz V."/>
            <person name="Hugenholtz P."/>
            <person name="Woyke T."/>
            <person name="Klenk H.P."/>
            <person name="Kyrpides N.C."/>
        </authorList>
    </citation>
    <scope>NUCLEOTIDE SEQUENCE</scope>
    <source>
        <strain evidence="3">ATCC 700263 / DSM 8902 / Z-7692</strain>
    </source>
</reference>
<accession>H9UMX3</accession>
<organism evidence="2 3">
    <name type="scientific">Spirochaeta africana (strain ATCC 700263 / DSM 8902 / Z-7692)</name>
    <dbReference type="NCBI Taxonomy" id="889378"/>
    <lineage>
        <taxon>Bacteria</taxon>
        <taxon>Pseudomonadati</taxon>
        <taxon>Spirochaetota</taxon>
        <taxon>Spirochaetia</taxon>
        <taxon>Spirochaetales</taxon>
        <taxon>Spirochaetaceae</taxon>
        <taxon>Spirochaeta</taxon>
    </lineage>
</organism>
<dbReference type="PANTHER" id="PTHR32063:SF0">
    <property type="entry name" value="SWARMING MOTILITY PROTEIN SWRC"/>
    <property type="match status" value="1"/>
</dbReference>
<evidence type="ECO:0000313" key="3">
    <source>
        <dbReference type="Proteomes" id="UP000007383"/>
    </source>
</evidence>
<dbReference type="HOGENOM" id="CLU_002755_1_2_12"/>
<dbReference type="SUPFAM" id="SSF82693">
    <property type="entry name" value="Multidrug efflux transporter AcrB pore domain, PN1, PN2, PC1 and PC2 subdomains"/>
    <property type="match status" value="3"/>
</dbReference>
<feature type="transmembrane region" description="Helical" evidence="1">
    <location>
        <begin position="383"/>
        <end position="408"/>
    </location>
</feature>
<dbReference type="Gene3D" id="1.20.1640.10">
    <property type="entry name" value="Multidrug efflux transporter AcrB transmembrane domain"/>
    <property type="match status" value="2"/>
</dbReference>
<feature type="transmembrane region" description="Helical" evidence="1">
    <location>
        <begin position="357"/>
        <end position="377"/>
    </location>
</feature>
<protein>
    <submittedName>
        <fullName evidence="2">Cation/multidrug efflux pump</fullName>
    </submittedName>
</protein>
<dbReference type="Pfam" id="PF00873">
    <property type="entry name" value="ACR_tran"/>
    <property type="match status" value="1"/>
</dbReference>
<sequence length="1058" mass="115812">MLVKTIVNRPTTFFVIFALLAAFGLYTLSDISVDLFPEIDPPVLVVFTNYEGADPQEVERSVTRPLESLLSNVSNVSRLSSTTSQGNSQIIMEFTWGTNMDEASNEIRDRLDMARGMMPDDAGTPGIFKFDPSLIPIMELRLMGNRSTDELRELALDSVQPRLEQIDGVAQAGVMGGRDRVIRVDIPRSRMDAYGLTFNQVSQALRSQNIDMGAGTLTEGELNYVIRTAGEFRSLQDIERTVVTQRNGQTIRLGDLGTVSEGYRRESSLVYINGEPSIYIAVQKQSDANSVQAADNVLAQLDRINSELPAGVELSVIFDTTQLIRDSLETVTNQALLGAVLAVIILFFFLRSVKSTLVVAISIPVSIIVTLMIMFFAGLTLNLMTLAGLALGVGLLVDNSIVILENIYRYREKGAKLRPSAILGSQEMINAIIAATLTTISVFLPLAIFRAQLEVAGELFASLAFTVVISLIASLLVAIFLVPVLSSRYFPLTTPMQKPLKGAVKKLDDAMQAMFTGLDSAYKAALRRVLRHKIITLVTITVLFFASLALIGSIGFELFPSQEPDSIELNVRMPTGTTLSRTEEVMRDLEQIIRGEIEGFDDIILRVGSSGMFGGTTAHSGRISITLPEFDQRIETAEEIRSSLRPYFDRFPGVELTFGGGGMFGGGGGMGGGRPIDIRIRTDDTQRAREVANQIVAILDEQVEGAVDPELNISDGLPQVDVVIDRERAYALGLNIATIGQEVRANIDGISASRYRTGGSEYDIVLMLDEADRTQVPDLDRIFVANAAGTRIPLSSFASYERTTGPVTINRESQARQIRVQADLAPGFQVAQVEPEIRQLVAQQVPLDDGVVVLFEGEFADLQRYGRVFISIIIVAIMLVFGVMAAQFESFVDPFIIFFTIPLTLIGVILIHFAMGVNLSLFTAVGFVMLVGIVVNNGIVLVDYTNLLRKRGLPLTEACVEAGGNRLRPILMTNLTTILGLVPVSFLEGEGTELIQPIGLTVIGGLSASALLTLFFVPVIYAVFNRITEKRAARREARLERRFEHHLEADLSFPKEEN</sequence>
<dbReference type="PATRIC" id="fig|889378.3.peg.2816"/>
<feature type="transmembrane region" description="Helical" evidence="1">
    <location>
        <begin position="460"/>
        <end position="482"/>
    </location>
</feature>
<keyword evidence="1" id="KW-0812">Transmembrane</keyword>
<feature type="transmembrane region" description="Helical" evidence="1">
    <location>
        <begin position="970"/>
        <end position="986"/>
    </location>
</feature>
<dbReference type="InterPro" id="IPR001036">
    <property type="entry name" value="Acrflvin-R"/>
</dbReference>
<proteinExistence type="predicted"/>
<dbReference type="GO" id="GO:0042910">
    <property type="term" value="F:xenobiotic transmembrane transporter activity"/>
    <property type="evidence" value="ECO:0007669"/>
    <property type="project" value="TreeGrafter"/>
</dbReference>
<feature type="transmembrane region" description="Helical" evidence="1">
    <location>
        <begin position="429"/>
        <end position="448"/>
    </location>
</feature>
<dbReference type="KEGG" id="sfc:Spiaf_2842"/>
<dbReference type="PANTHER" id="PTHR32063">
    <property type="match status" value="1"/>
</dbReference>
<dbReference type="Gene3D" id="3.30.70.1430">
    <property type="entry name" value="Multidrug efflux transporter AcrB pore domain"/>
    <property type="match status" value="2"/>
</dbReference>
<dbReference type="GO" id="GO:0005886">
    <property type="term" value="C:plasma membrane"/>
    <property type="evidence" value="ECO:0007669"/>
    <property type="project" value="TreeGrafter"/>
</dbReference>
<dbReference type="EMBL" id="CP003282">
    <property type="protein sequence ID" value="AFG38866.1"/>
    <property type="molecule type" value="Genomic_DNA"/>
</dbReference>
<dbReference type="Gene3D" id="3.30.2090.10">
    <property type="entry name" value="Multidrug efflux transporter AcrB TolC docking domain, DN and DC subdomains"/>
    <property type="match status" value="2"/>
</dbReference>
<feature type="transmembrane region" description="Helical" evidence="1">
    <location>
        <begin position="895"/>
        <end position="915"/>
    </location>
</feature>
<feature type="transmembrane region" description="Helical" evidence="1">
    <location>
        <begin position="921"/>
        <end position="942"/>
    </location>
</feature>
<feature type="transmembrane region" description="Helical" evidence="1">
    <location>
        <begin position="868"/>
        <end position="888"/>
    </location>
</feature>
<keyword evidence="1" id="KW-0472">Membrane</keyword>
<dbReference type="SUPFAM" id="SSF82866">
    <property type="entry name" value="Multidrug efflux transporter AcrB transmembrane domain"/>
    <property type="match status" value="2"/>
</dbReference>
<keyword evidence="3" id="KW-1185">Reference proteome</keyword>
<evidence type="ECO:0000256" key="1">
    <source>
        <dbReference type="SAM" id="Phobius"/>
    </source>
</evidence>
<dbReference type="PRINTS" id="PR00702">
    <property type="entry name" value="ACRIFLAVINRP"/>
</dbReference>
<dbReference type="AlphaFoldDB" id="H9UMX3"/>
<dbReference type="Proteomes" id="UP000007383">
    <property type="component" value="Chromosome"/>
</dbReference>
<feature type="transmembrane region" description="Helical" evidence="1">
    <location>
        <begin position="534"/>
        <end position="556"/>
    </location>
</feature>
<gene>
    <name evidence="2" type="ordered locus">Spiaf_2842</name>
</gene>
<dbReference type="SUPFAM" id="SSF82714">
    <property type="entry name" value="Multidrug efflux transporter AcrB TolC docking domain, DN and DC subdomains"/>
    <property type="match status" value="2"/>
</dbReference>
<dbReference type="Gene3D" id="3.30.70.1440">
    <property type="entry name" value="Multidrug efflux transporter AcrB pore domain"/>
    <property type="match status" value="1"/>
</dbReference>
<evidence type="ECO:0000313" key="2">
    <source>
        <dbReference type="EMBL" id="AFG38866.1"/>
    </source>
</evidence>
<keyword evidence="1" id="KW-1133">Transmembrane helix</keyword>
<dbReference type="RefSeq" id="WP_014456848.1">
    <property type="nucleotide sequence ID" value="NC_017098.1"/>
</dbReference>
<name>H9UMX3_SPIAZ</name>
<dbReference type="InterPro" id="IPR027463">
    <property type="entry name" value="AcrB_DN_DC_subdom"/>
</dbReference>
<dbReference type="STRING" id="889378.Spiaf_2842"/>